<protein>
    <submittedName>
        <fullName evidence="2">Uncharacterized protein</fullName>
    </submittedName>
</protein>
<evidence type="ECO:0000313" key="3">
    <source>
        <dbReference type="Proteomes" id="UP000697995"/>
    </source>
</evidence>
<evidence type="ECO:0000256" key="1">
    <source>
        <dbReference type="SAM" id="MobiDB-lite"/>
    </source>
</evidence>
<evidence type="ECO:0000313" key="2">
    <source>
        <dbReference type="EMBL" id="MBK1656684.1"/>
    </source>
</evidence>
<accession>A0ABS1CQI2</accession>
<dbReference type="EMBL" id="NRSG01000001">
    <property type="protein sequence ID" value="MBK1656684.1"/>
    <property type="molecule type" value="Genomic_DNA"/>
</dbReference>
<proteinExistence type="predicted"/>
<reference evidence="2 3" key="1">
    <citation type="journal article" date="2020" name="Microorganisms">
        <title>Osmotic Adaptation and Compatible Solute Biosynthesis of Phototrophic Bacteria as Revealed from Genome Analyses.</title>
        <authorList>
            <person name="Imhoff J.F."/>
            <person name="Rahn T."/>
            <person name="Kunzel S."/>
            <person name="Keller A."/>
            <person name="Neulinger S.C."/>
        </authorList>
    </citation>
    <scope>NUCLEOTIDE SEQUENCE [LARGE SCALE GENOMIC DNA]</scope>
    <source>
        <strain evidence="2 3">DSM 15382</strain>
    </source>
</reference>
<sequence length="123" mass="12379">MRPAIRGRNPAAFSLSLAVLGGMARLGLGQPGWASAITGHVPMMAAGTEAAPRRPWRAVDQGAAAGDSRGGCEGLSAAATPPTAHCSVALRIARHGGRGGVDRLPRVPRIPATAQATAHPHAA</sequence>
<comment type="caution">
    <text evidence="2">The sequence shown here is derived from an EMBL/GenBank/DDBJ whole genome shotgun (WGS) entry which is preliminary data.</text>
</comment>
<organism evidence="2 3">
    <name type="scientific">Paracraurococcus ruber</name>
    <dbReference type="NCBI Taxonomy" id="77675"/>
    <lineage>
        <taxon>Bacteria</taxon>
        <taxon>Pseudomonadati</taxon>
        <taxon>Pseudomonadota</taxon>
        <taxon>Alphaproteobacteria</taxon>
        <taxon>Acetobacterales</taxon>
        <taxon>Roseomonadaceae</taxon>
        <taxon>Paracraurococcus</taxon>
    </lineage>
</organism>
<name>A0ABS1CQI2_9PROT</name>
<gene>
    <name evidence="2" type="ORF">CKO45_00380</name>
</gene>
<dbReference type="Proteomes" id="UP000697995">
    <property type="component" value="Unassembled WGS sequence"/>
</dbReference>
<feature type="region of interest" description="Disordered" evidence="1">
    <location>
        <begin position="48"/>
        <end position="79"/>
    </location>
</feature>
<keyword evidence="3" id="KW-1185">Reference proteome</keyword>